<keyword evidence="2" id="KW-0472">Membrane</keyword>
<sequence length="165" mass="19000">MNNRIDNLLSRSSHVAQIVLVAVAVFGYFYTVVPVYQKDLLSEQISQKELELNELKQKISDFPKTIEVLKEKVQKHELQITKLKQKELIAKQSITNLLDEKNQLEHSLNKVRLALNNAKSVADNTYKEIYIESFSGAVMFQYLRSLPSPYEILEKQEGLAIDSFI</sequence>
<keyword evidence="2" id="KW-0812">Transmembrane</keyword>
<evidence type="ECO:0000256" key="1">
    <source>
        <dbReference type="SAM" id="Coils"/>
    </source>
</evidence>
<accession>A0A3B0U346</accession>
<dbReference type="EMBL" id="UOEN01000190">
    <property type="protein sequence ID" value="VAW13826.1"/>
    <property type="molecule type" value="Genomic_DNA"/>
</dbReference>
<keyword evidence="1" id="KW-0175">Coiled coil</keyword>
<keyword evidence="2" id="KW-1133">Transmembrane helix</keyword>
<proteinExistence type="predicted"/>
<reference evidence="3" key="1">
    <citation type="submission" date="2018-06" db="EMBL/GenBank/DDBJ databases">
        <authorList>
            <person name="Zhirakovskaya E."/>
        </authorList>
    </citation>
    <scope>NUCLEOTIDE SEQUENCE</scope>
</reference>
<feature type="coiled-coil region" evidence="1">
    <location>
        <begin position="38"/>
        <end position="114"/>
    </location>
</feature>
<protein>
    <submittedName>
        <fullName evidence="3">Uncharacterized protein</fullName>
    </submittedName>
</protein>
<organism evidence="3">
    <name type="scientific">hydrothermal vent metagenome</name>
    <dbReference type="NCBI Taxonomy" id="652676"/>
    <lineage>
        <taxon>unclassified sequences</taxon>
        <taxon>metagenomes</taxon>
        <taxon>ecological metagenomes</taxon>
    </lineage>
</organism>
<evidence type="ECO:0000256" key="2">
    <source>
        <dbReference type="SAM" id="Phobius"/>
    </source>
</evidence>
<evidence type="ECO:0000313" key="3">
    <source>
        <dbReference type="EMBL" id="VAW13826.1"/>
    </source>
</evidence>
<gene>
    <name evidence="3" type="ORF">MNBD_BACTEROID05-490</name>
</gene>
<feature type="transmembrane region" description="Helical" evidence="2">
    <location>
        <begin position="15"/>
        <end position="36"/>
    </location>
</feature>
<name>A0A3B0U346_9ZZZZ</name>
<dbReference type="AlphaFoldDB" id="A0A3B0U346"/>
<feature type="non-terminal residue" evidence="3">
    <location>
        <position position="165"/>
    </location>
</feature>